<evidence type="ECO:0000313" key="2">
    <source>
        <dbReference type="EMBL" id="CAD8763500.1"/>
    </source>
</evidence>
<reference evidence="2" key="1">
    <citation type="submission" date="2021-01" db="EMBL/GenBank/DDBJ databases">
        <authorList>
            <person name="Corre E."/>
            <person name="Pelletier E."/>
            <person name="Niang G."/>
            <person name="Scheremetjew M."/>
            <person name="Finn R."/>
            <person name="Kale V."/>
            <person name="Holt S."/>
            <person name="Cochrane G."/>
            <person name="Meng A."/>
            <person name="Brown T."/>
            <person name="Cohen L."/>
        </authorList>
    </citation>
    <scope>NUCLEOTIDE SEQUENCE</scope>
    <source>
        <strain evidence="2">UNC1205</strain>
    </source>
</reference>
<dbReference type="PANTHER" id="PTHR36978:SF4">
    <property type="entry name" value="P-LOOP CONTAINING NUCLEOSIDE TRIPHOSPHATE HYDROLASE PROTEIN"/>
    <property type="match status" value="1"/>
</dbReference>
<protein>
    <submittedName>
        <fullName evidence="2">Uncharacterized protein</fullName>
    </submittedName>
</protein>
<feature type="region of interest" description="Disordered" evidence="1">
    <location>
        <begin position="121"/>
        <end position="149"/>
    </location>
</feature>
<dbReference type="InterPro" id="IPR027417">
    <property type="entry name" value="P-loop_NTPase"/>
</dbReference>
<organism evidence="2">
    <name type="scientific">Pseudo-nitzschia delicatissima</name>
    <dbReference type="NCBI Taxonomy" id="44447"/>
    <lineage>
        <taxon>Eukaryota</taxon>
        <taxon>Sar</taxon>
        <taxon>Stramenopiles</taxon>
        <taxon>Ochrophyta</taxon>
        <taxon>Bacillariophyta</taxon>
        <taxon>Bacillariophyceae</taxon>
        <taxon>Bacillariophycidae</taxon>
        <taxon>Bacillariales</taxon>
        <taxon>Bacillariaceae</taxon>
        <taxon>Pseudo-nitzschia</taxon>
    </lineage>
</organism>
<dbReference type="Pfam" id="PF17784">
    <property type="entry name" value="Sulfotransfer_4"/>
    <property type="match status" value="1"/>
</dbReference>
<name>A0A7S0Y905_9STRA</name>
<dbReference type="Gene3D" id="3.40.50.300">
    <property type="entry name" value="P-loop containing nucleotide triphosphate hydrolases"/>
    <property type="match status" value="1"/>
</dbReference>
<feature type="compositionally biased region" description="Polar residues" evidence="1">
    <location>
        <begin position="231"/>
        <end position="242"/>
    </location>
</feature>
<feature type="compositionally biased region" description="Polar residues" evidence="1">
    <location>
        <begin position="326"/>
        <end position="338"/>
    </location>
</feature>
<proteinExistence type="predicted"/>
<dbReference type="AlphaFoldDB" id="A0A7S0Y905"/>
<feature type="compositionally biased region" description="Basic and acidic residues" evidence="1">
    <location>
        <begin position="245"/>
        <end position="258"/>
    </location>
</feature>
<dbReference type="EMBL" id="HBFL01004925">
    <property type="protein sequence ID" value="CAD8763500.1"/>
    <property type="molecule type" value="Transcribed_RNA"/>
</dbReference>
<accession>A0A7S0Y905</accession>
<sequence length="348" mass="39589">MAANRPIFENCGDFDVYSEINGPRQFKETNGTIIMDNGTLMPASEFVPKKNRIFFPQHHHLDKIHQQYPNATLILNNRDTEAWVNSVLSWDANLQYELLNEFYQQNATRFIFANVTNGTANTNENDINVGKTETQSKRKKKKNTPYAPFSNNVQRRTFLESVYHYHQQYIRDWVSSHPTHALIEVNIADEDAGKTLATSFGLQEECWGHFNKKKKEKPKPNKPKPIAGLRNGSSGKPMQISISAEDLRDIEVPEKNESNRNQIGTSEKQLQISEQQSSEIKATENLETDQNRTSLSETPVQLSAQQSQEIKPTENPATDGNRTDSSETLVQISTQQPQEIKPTENRAA</sequence>
<feature type="compositionally biased region" description="Polar residues" evidence="1">
    <location>
        <begin position="291"/>
        <end position="320"/>
    </location>
</feature>
<feature type="compositionally biased region" description="Low complexity" evidence="1">
    <location>
        <begin position="266"/>
        <end position="280"/>
    </location>
</feature>
<evidence type="ECO:0000256" key="1">
    <source>
        <dbReference type="SAM" id="MobiDB-lite"/>
    </source>
</evidence>
<dbReference type="InterPro" id="IPR040632">
    <property type="entry name" value="Sulfotransfer_4"/>
</dbReference>
<dbReference type="PANTHER" id="PTHR36978">
    <property type="entry name" value="P-LOOP CONTAINING NUCLEOTIDE TRIPHOSPHATE HYDROLASE"/>
    <property type="match status" value="1"/>
</dbReference>
<feature type="compositionally biased region" description="Basic residues" evidence="1">
    <location>
        <begin position="211"/>
        <end position="222"/>
    </location>
</feature>
<feature type="region of interest" description="Disordered" evidence="1">
    <location>
        <begin position="211"/>
        <end position="348"/>
    </location>
</feature>
<gene>
    <name evidence="2" type="ORF">PDEL1432_LOCUS3540</name>
</gene>